<evidence type="ECO:0000313" key="2">
    <source>
        <dbReference type="Proteomes" id="UP000324800"/>
    </source>
</evidence>
<dbReference type="Proteomes" id="UP000324800">
    <property type="component" value="Unassembled WGS sequence"/>
</dbReference>
<evidence type="ECO:0000313" key="1">
    <source>
        <dbReference type="EMBL" id="KAA6386525.1"/>
    </source>
</evidence>
<accession>A0A5J4VVF5</accession>
<reference evidence="1 2" key="1">
    <citation type="submission" date="2019-03" db="EMBL/GenBank/DDBJ databases">
        <title>Single cell metagenomics reveals metabolic interactions within the superorganism composed of flagellate Streblomastix strix and complex community of Bacteroidetes bacteria on its surface.</title>
        <authorList>
            <person name="Treitli S.C."/>
            <person name="Kolisko M."/>
            <person name="Husnik F."/>
            <person name="Keeling P."/>
            <person name="Hampl V."/>
        </authorList>
    </citation>
    <scope>NUCLEOTIDE SEQUENCE [LARGE SCALE GENOMIC DNA]</scope>
    <source>
        <strain evidence="1">ST1C</strain>
    </source>
</reference>
<protein>
    <submittedName>
        <fullName evidence="1">Uncharacterized protein</fullName>
    </submittedName>
</protein>
<dbReference type="InterPro" id="IPR043502">
    <property type="entry name" value="DNA/RNA_pol_sf"/>
</dbReference>
<sequence length="415" mass="48421">MLQECITGGLAAVFHRENIAGKTHLNELTYDEQQNKVISQDNENVTTYVFALDGNSLYPSSYSSVKNENIPQPDHRMYMAGRSRLYSEKSYVVKNCIDQRKGIFVVKVKGYFPKSENNNLFTLPPIFRNIEVENKEDVICEYMYSQAQKHSLPMTKKDRKLTTLLDTNSQFMVFNNYYLWLLIDLGFIITDYKAIAVFEENAAYEPFVRTMMNLRIQAILAGSFKEKFYKLIINASYGYDILNTEKFGKIMKLDKADTFIAQHPPNYIGTRRISVNTFEVQTKPKTATYCKRFHFILADTDLIYIAIAGDKDKDCHQQFEVIKSDKQFYDQHVFQCFANPNKNINDYKKILGFGIKNEGYELTSLLPKCYSMIVHKWSKERQQFEFKPKIVPKSIEALESLHIDWHSIWKAIYEA</sequence>
<dbReference type="SUPFAM" id="SSF56672">
    <property type="entry name" value="DNA/RNA polymerases"/>
    <property type="match status" value="1"/>
</dbReference>
<gene>
    <name evidence="1" type="ORF">EZS28_017947</name>
</gene>
<comment type="caution">
    <text evidence="1">The sequence shown here is derived from an EMBL/GenBank/DDBJ whole genome shotgun (WGS) entry which is preliminary data.</text>
</comment>
<dbReference type="EMBL" id="SNRW01004766">
    <property type="protein sequence ID" value="KAA6386525.1"/>
    <property type="molecule type" value="Genomic_DNA"/>
</dbReference>
<name>A0A5J4VVF5_9EUKA</name>
<proteinExistence type="predicted"/>
<dbReference type="AlphaFoldDB" id="A0A5J4VVF5"/>
<organism evidence="1 2">
    <name type="scientific">Streblomastix strix</name>
    <dbReference type="NCBI Taxonomy" id="222440"/>
    <lineage>
        <taxon>Eukaryota</taxon>
        <taxon>Metamonada</taxon>
        <taxon>Preaxostyla</taxon>
        <taxon>Oxymonadida</taxon>
        <taxon>Streblomastigidae</taxon>
        <taxon>Streblomastix</taxon>
    </lineage>
</organism>